<feature type="domain" description="HPt" evidence="23">
    <location>
        <begin position="831"/>
        <end position="928"/>
    </location>
</feature>
<keyword evidence="10" id="KW-0418">Kinase</keyword>
<protein>
    <recommendedName>
        <fullName evidence="16">Circadian input-output histidine kinase CikA</fullName>
        <ecNumber evidence="4">2.7.13.3</ecNumber>
    </recommendedName>
    <alternativeName>
        <fullName evidence="5">Stage 0 sporulation protein A homolog</fullName>
    </alternativeName>
</protein>
<dbReference type="InterPro" id="IPR004358">
    <property type="entry name" value="Sig_transdc_His_kin-like_C"/>
</dbReference>
<dbReference type="SUPFAM" id="SSF47384">
    <property type="entry name" value="Homodimeric domain of signal transducing histidine kinase"/>
    <property type="match status" value="1"/>
</dbReference>
<evidence type="ECO:0000256" key="16">
    <source>
        <dbReference type="ARBA" id="ARBA00074306"/>
    </source>
</evidence>
<dbReference type="InterPro" id="IPR001789">
    <property type="entry name" value="Sig_transdc_resp-reg_receiver"/>
</dbReference>
<evidence type="ECO:0000256" key="1">
    <source>
        <dbReference type="ARBA" id="ARBA00000085"/>
    </source>
</evidence>
<dbReference type="InterPro" id="IPR003594">
    <property type="entry name" value="HATPase_dom"/>
</dbReference>
<feature type="transmembrane region" description="Helical" evidence="20">
    <location>
        <begin position="269"/>
        <end position="292"/>
    </location>
</feature>
<evidence type="ECO:0000256" key="2">
    <source>
        <dbReference type="ARBA" id="ARBA00004651"/>
    </source>
</evidence>
<keyword evidence="6" id="KW-1003">Cell membrane</keyword>
<evidence type="ECO:0000256" key="14">
    <source>
        <dbReference type="ARBA" id="ARBA00023136"/>
    </source>
</evidence>
<evidence type="ECO:0000259" key="23">
    <source>
        <dbReference type="PROSITE" id="PS50894"/>
    </source>
</evidence>
<dbReference type="SMART" id="SM00388">
    <property type="entry name" value="HisKA"/>
    <property type="match status" value="1"/>
</dbReference>
<keyword evidence="13" id="KW-0902">Two-component regulatory system</keyword>
<evidence type="ECO:0000256" key="7">
    <source>
        <dbReference type="ARBA" id="ARBA00022553"/>
    </source>
</evidence>
<feature type="transmembrane region" description="Helical" evidence="20">
    <location>
        <begin position="116"/>
        <end position="141"/>
    </location>
</feature>
<dbReference type="AlphaFoldDB" id="A0A1G9ZV68"/>
<dbReference type="SUPFAM" id="SSF47226">
    <property type="entry name" value="Histidine-containing phosphotransfer domain, HPT domain"/>
    <property type="match status" value="1"/>
</dbReference>
<evidence type="ECO:0000256" key="6">
    <source>
        <dbReference type="ARBA" id="ARBA00022475"/>
    </source>
</evidence>
<evidence type="ECO:0000256" key="12">
    <source>
        <dbReference type="ARBA" id="ARBA00022989"/>
    </source>
</evidence>
<dbReference type="EMBL" id="FNHZ01000009">
    <property type="protein sequence ID" value="SDN25025.1"/>
    <property type="molecule type" value="Genomic_DNA"/>
</dbReference>
<feature type="transmembrane region" description="Helical" evidence="20">
    <location>
        <begin position="86"/>
        <end position="104"/>
    </location>
</feature>
<evidence type="ECO:0000256" key="8">
    <source>
        <dbReference type="ARBA" id="ARBA00022692"/>
    </source>
</evidence>
<dbReference type="SUPFAM" id="SSF55874">
    <property type="entry name" value="ATPase domain of HSP90 chaperone/DNA topoisomerase II/histidine kinase"/>
    <property type="match status" value="1"/>
</dbReference>
<dbReference type="PRINTS" id="PR00344">
    <property type="entry name" value="BCTRLSENSOR"/>
</dbReference>
<evidence type="ECO:0000256" key="19">
    <source>
        <dbReference type="SAM" id="MobiDB-lite"/>
    </source>
</evidence>
<dbReference type="Proteomes" id="UP000187651">
    <property type="component" value="Unassembled WGS sequence"/>
</dbReference>
<organism evidence="24 25">
    <name type="scientific">Lachnospira pectinoschiza</name>
    <dbReference type="NCBI Taxonomy" id="28052"/>
    <lineage>
        <taxon>Bacteria</taxon>
        <taxon>Bacillati</taxon>
        <taxon>Bacillota</taxon>
        <taxon>Clostridia</taxon>
        <taxon>Lachnospirales</taxon>
        <taxon>Lachnospiraceae</taxon>
        <taxon>Lachnospira</taxon>
    </lineage>
</organism>
<feature type="domain" description="Histidine kinase" evidence="21">
    <location>
        <begin position="384"/>
        <end position="605"/>
    </location>
</feature>
<dbReference type="Pfam" id="PF00072">
    <property type="entry name" value="Response_reg"/>
    <property type="match status" value="1"/>
</dbReference>
<dbReference type="PANTHER" id="PTHR45339">
    <property type="entry name" value="HYBRID SIGNAL TRANSDUCTION HISTIDINE KINASE J"/>
    <property type="match status" value="1"/>
</dbReference>
<feature type="domain" description="Response regulatory" evidence="22">
    <location>
        <begin position="638"/>
        <end position="756"/>
    </location>
</feature>
<dbReference type="CDD" id="cd16922">
    <property type="entry name" value="HATPase_EvgS-ArcB-TorS-like"/>
    <property type="match status" value="1"/>
</dbReference>
<name>A0A1G9ZV68_9FIRM</name>
<accession>A0A1G9ZV68</accession>
<evidence type="ECO:0000256" key="5">
    <source>
        <dbReference type="ARBA" id="ARBA00018672"/>
    </source>
</evidence>
<evidence type="ECO:0000256" key="15">
    <source>
        <dbReference type="ARBA" id="ARBA00024867"/>
    </source>
</evidence>
<comment type="similarity">
    <text evidence="3">In the N-terminal section; belongs to the phytochrome family.</text>
</comment>
<dbReference type="GO" id="GO:0005886">
    <property type="term" value="C:plasma membrane"/>
    <property type="evidence" value="ECO:0007669"/>
    <property type="project" value="UniProtKB-SubCell"/>
</dbReference>
<dbReference type="Gene3D" id="1.10.287.130">
    <property type="match status" value="1"/>
</dbReference>
<sequence>MDFYPQNLEKKEKIIHYLIEAFAVIFSVIIFCADLRENIFFLSYNGMVYYLDFLPTMLISGILGYVPAMIYILLIFGGQVIFDLQLAARISVHLFLVIIMYMMARKWWFRSYKTITIGFIIVSLYVSIGNVIILALCGINALPVCTAYNLFKFYVGSLSQVVFAFVIIYNVLINLEDRKKNLFSVGHFYTANYVDNEEDQIFDIKSDLRRRVVLYIIVELILISLVAGVIGSLSLRVTDVDSDYTRAYILQYSKTGYLSTSVGIGHLEFIFRVTSIIACMVIPVVSIFIYSIQTSVLFPIRHMTNYLKKFGMANSDEERVRIVKEYVKLQPKRKGDMLILYNNLNNVMQDVMDYIDKINKEQELKTELEIAKQANEAKNNFLSSISHEIRTPINAVLGMDELIIRETSERNIKQYAYNIKNAGNTLLSLISDVLDFSKIEAGKMEIINIEYDLSSTINDLVVMIDTRAKDKGLAFNVFVDPYLPKILYGDELRLKQCVLNLLTNAVKYTPEGSVTLRVGFDDIANDQIRLKIWVEDTGMGIAKEDMDKFFSPFERLDMKRNRTTEGTGLGMSIVTKLLEMMGANLKVYSKVGVGSRFLIEINQKIIRREVMGNFVESYIKAQDGSQEYSESFKTDNVRILVVDDTEMNLIVIKGLLKNTGVKIDTALSGVEALGLIKTIRYDVIFIDHRMPNMSGIELLHLMNESEENKNVGVPVIALTANVVSGARDMYLKEGFTDYMSKPVDGARLEDMIVRLVPEEKINLLKPMENVSNSEKEKPSESAASSSNITIGTNHYGGTAVKSQGAKLNAEERFNKDVEGIDFDMAVQNCGGEDVLEEVLENFLINIDSKHDMIEKYYKEGDIRNYTIQVHSIKSSARLIGAMDISRRAASLEQNGMDENVDEINSLTPKFLEDLLTYKDKINTVLRKDGASKVYKPEIEINMLKDAFRSLEELVAAFDFDGADSIMDMLDEYSVPAEYEEVYDKLIQLMAAVDIDGLTALLKEVNADN</sequence>
<dbReference type="PANTHER" id="PTHR45339:SF1">
    <property type="entry name" value="HYBRID SIGNAL TRANSDUCTION HISTIDINE KINASE J"/>
    <property type="match status" value="1"/>
</dbReference>
<dbReference type="PROSITE" id="PS50894">
    <property type="entry name" value="HPT"/>
    <property type="match status" value="1"/>
</dbReference>
<dbReference type="InterPro" id="IPR008207">
    <property type="entry name" value="Sig_transdc_His_kin_Hpt_dom"/>
</dbReference>
<feature type="transmembrane region" description="Helical" evidence="20">
    <location>
        <begin position="47"/>
        <end position="74"/>
    </location>
</feature>
<keyword evidence="9" id="KW-0547">Nucleotide-binding</keyword>
<dbReference type="Gene3D" id="1.20.120.160">
    <property type="entry name" value="HPT domain"/>
    <property type="match status" value="1"/>
</dbReference>
<dbReference type="GO" id="GO:0000155">
    <property type="term" value="F:phosphorelay sensor kinase activity"/>
    <property type="evidence" value="ECO:0007669"/>
    <property type="project" value="InterPro"/>
</dbReference>
<dbReference type="OrthoDB" id="9813048at2"/>
<feature type="transmembrane region" description="Helical" evidence="20">
    <location>
        <begin position="212"/>
        <end position="235"/>
    </location>
</feature>
<feature type="modified residue" description="Phosphohistidine" evidence="17">
    <location>
        <position position="870"/>
    </location>
</feature>
<dbReference type="SMART" id="SM00387">
    <property type="entry name" value="HATPase_c"/>
    <property type="match status" value="1"/>
</dbReference>
<keyword evidence="7 18" id="KW-0597">Phosphoprotein</keyword>
<evidence type="ECO:0000256" key="18">
    <source>
        <dbReference type="PROSITE-ProRule" id="PRU00169"/>
    </source>
</evidence>
<dbReference type="Pfam" id="PF01627">
    <property type="entry name" value="Hpt"/>
    <property type="match status" value="1"/>
</dbReference>
<dbReference type="PROSITE" id="PS50109">
    <property type="entry name" value="HIS_KIN"/>
    <property type="match status" value="1"/>
</dbReference>
<feature type="region of interest" description="Disordered" evidence="19">
    <location>
        <begin position="766"/>
        <end position="790"/>
    </location>
</feature>
<dbReference type="InterPro" id="IPR036641">
    <property type="entry name" value="HPT_dom_sf"/>
</dbReference>
<comment type="subcellular location">
    <subcellularLocation>
        <location evidence="2">Cell membrane</location>
        <topology evidence="2">Multi-pass membrane protein</topology>
    </subcellularLocation>
</comment>
<evidence type="ECO:0000259" key="21">
    <source>
        <dbReference type="PROSITE" id="PS50109"/>
    </source>
</evidence>
<evidence type="ECO:0000256" key="11">
    <source>
        <dbReference type="ARBA" id="ARBA00022840"/>
    </source>
</evidence>
<dbReference type="InterPro" id="IPR003661">
    <property type="entry name" value="HisK_dim/P_dom"/>
</dbReference>
<evidence type="ECO:0000259" key="22">
    <source>
        <dbReference type="PROSITE" id="PS50110"/>
    </source>
</evidence>
<keyword evidence="14 20" id="KW-0472">Membrane</keyword>
<evidence type="ECO:0000256" key="13">
    <source>
        <dbReference type="ARBA" id="ARBA00023012"/>
    </source>
</evidence>
<evidence type="ECO:0000256" key="10">
    <source>
        <dbReference type="ARBA" id="ARBA00022777"/>
    </source>
</evidence>
<dbReference type="PROSITE" id="PS50110">
    <property type="entry name" value="RESPONSE_REGULATORY"/>
    <property type="match status" value="1"/>
</dbReference>
<evidence type="ECO:0000313" key="25">
    <source>
        <dbReference type="Proteomes" id="UP000187651"/>
    </source>
</evidence>
<dbReference type="InterPro" id="IPR036097">
    <property type="entry name" value="HisK_dim/P_sf"/>
</dbReference>
<evidence type="ECO:0000256" key="4">
    <source>
        <dbReference type="ARBA" id="ARBA00012438"/>
    </source>
</evidence>
<dbReference type="InterPro" id="IPR005467">
    <property type="entry name" value="His_kinase_dom"/>
</dbReference>
<proteinExistence type="inferred from homology"/>
<dbReference type="CDD" id="cd00082">
    <property type="entry name" value="HisKA"/>
    <property type="match status" value="1"/>
</dbReference>
<keyword evidence="11" id="KW-0067">ATP-binding</keyword>
<keyword evidence="10" id="KW-0808">Transferase</keyword>
<dbReference type="GO" id="GO:0005524">
    <property type="term" value="F:ATP binding"/>
    <property type="evidence" value="ECO:0007669"/>
    <property type="project" value="UniProtKB-KW"/>
</dbReference>
<feature type="transmembrane region" description="Helical" evidence="20">
    <location>
        <begin position="14"/>
        <end position="35"/>
    </location>
</feature>
<keyword evidence="25" id="KW-1185">Reference proteome</keyword>
<comment type="function">
    <text evidence="15">May play the central regulatory role in sporulation. It may be an element of the effector pathway responsible for the activation of sporulation genes in response to nutritional stress. Spo0A may act in concert with spo0H (a sigma factor) to control the expression of some genes that are critical to the sporulation process.</text>
</comment>
<keyword evidence="8 20" id="KW-0812">Transmembrane</keyword>
<dbReference type="Gene3D" id="3.40.50.2300">
    <property type="match status" value="1"/>
</dbReference>
<evidence type="ECO:0000313" key="24">
    <source>
        <dbReference type="EMBL" id="SDN25025.1"/>
    </source>
</evidence>
<dbReference type="SMART" id="SM00448">
    <property type="entry name" value="REC"/>
    <property type="match status" value="1"/>
</dbReference>
<feature type="transmembrane region" description="Helical" evidence="20">
    <location>
        <begin position="153"/>
        <end position="172"/>
    </location>
</feature>
<evidence type="ECO:0000256" key="9">
    <source>
        <dbReference type="ARBA" id="ARBA00022741"/>
    </source>
</evidence>
<dbReference type="Pfam" id="PF02518">
    <property type="entry name" value="HATPase_c"/>
    <property type="match status" value="1"/>
</dbReference>
<dbReference type="FunFam" id="3.30.565.10:FF:000010">
    <property type="entry name" value="Sensor histidine kinase RcsC"/>
    <property type="match status" value="1"/>
</dbReference>
<dbReference type="RefSeq" id="WP_074522222.1">
    <property type="nucleotide sequence ID" value="NZ_FNHZ01000009.1"/>
</dbReference>
<reference evidence="25" key="1">
    <citation type="submission" date="2016-10" db="EMBL/GenBank/DDBJ databases">
        <authorList>
            <person name="Varghese N."/>
            <person name="Submissions S."/>
        </authorList>
    </citation>
    <scope>NUCLEOTIDE SEQUENCE [LARGE SCALE GENOMIC DNA]</scope>
    <source>
        <strain evidence="25">M83</strain>
    </source>
</reference>
<dbReference type="SUPFAM" id="SSF52172">
    <property type="entry name" value="CheY-like"/>
    <property type="match status" value="1"/>
</dbReference>
<dbReference type="EC" id="2.7.13.3" evidence="4"/>
<evidence type="ECO:0000256" key="20">
    <source>
        <dbReference type="SAM" id="Phobius"/>
    </source>
</evidence>
<comment type="catalytic activity">
    <reaction evidence="1">
        <text>ATP + protein L-histidine = ADP + protein N-phospho-L-histidine.</text>
        <dbReference type="EC" id="2.7.13.3"/>
    </reaction>
</comment>
<feature type="modified residue" description="4-aspartylphosphate" evidence="18">
    <location>
        <position position="687"/>
    </location>
</feature>
<dbReference type="InterPro" id="IPR036890">
    <property type="entry name" value="HATPase_C_sf"/>
</dbReference>
<dbReference type="InterPro" id="IPR011006">
    <property type="entry name" value="CheY-like_superfamily"/>
</dbReference>
<dbReference type="CDD" id="cd17546">
    <property type="entry name" value="REC_hyHK_CKI1_RcsC-like"/>
    <property type="match status" value="1"/>
</dbReference>
<keyword evidence="12 20" id="KW-1133">Transmembrane helix</keyword>
<dbReference type="Pfam" id="PF00512">
    <property type="entry name" value="HisKA"/>
    <property type="match status" value="1"/>
</dbReference>
<dbReference type="Gene3D" id="3.30.565.10">
    <property type="entry name" value="Histidine kinase-like ATPase, C-terminal domain"/>
    <property type="match status" value="1"/>
</dbReference>
<gene>
    <name evidence="24" type="ORF">SAMN05216544_2261</name>
</gene>
<evidence type="ECO:0000256" key="3">
    <source>
        <dbReference type="ARBA" id="ARBA00006402"/>
    </source>
</evidence>
<evidence type="ECO:0000256" key="17">
    <source>
        <dbReference type="PROSITE-ProRule" id="PRU00110"/>
    </source>
</evidence>